<dbReference type="InterPro" id="IPR007110">
    <property type="entry name" value="Ig-like_dom"/>
</dbReference>
<dbReference type="Proteomes" id="UP001591681">
    <property type="component" value="Unassembled WGS sequence"/>
</dbReference>
<organism evidence="3 4">
    <name type="scientific">Coilia grayii</name>
    <name type="common">Gray's grenadier anchovy</name>
    <dbReference type="NCBI Taxonomy" id="363190"/>
    <lineage>
        <taxon>Eukaryota</taxon>
        <taxon>Metazoa</taxon>
        <taxon>Chordata</taxon>
        <taxon>Craniata</taxon>
        <taxon>Vertebrata</taxon>
        <taxon>Euteleostomi</taxon>
        <taxon>Actinopterygii</taxon>
        <taxon>Neopterygii</taxon>
        <taxon>Teleostei</taxon>
        <taxon>Clupei</taxon>
        <taxon>Clupeiformes</taxon>
        <taxon>Clupeoidei</taxon>
        <taxon>Engraulidae</taxon>
        <taxon>Coilinae</taxon>
        <taxon>Coilia</taxon>
    </lineage>
</organism>
<name>A0ABD1J7N5_9TELE</name>
<dbReference type="PANTHER" id="PTHR11422">
    <property type="entry name" value="T-CELL SURFACE GLYCOPROTEIN CD4"/>
    <property type="match status" value="1"/>
</dbReference>
<proteinExistence type="predicted"/>
<keyword evidence="1" id="KW-0732">Signal</keyword>
<comment type="caution">
    <text evidence="3">The sequence shown here is derived from an EMBL/GenBank/DDBJ whole genome shotgun (WGS) entry which is preliminary data.</text>
</comment>
<dbReference type="PANTHER" id="PTHR11422:SF5">
    <property type="entry name" value="DIVERSE IMMUNOGLOBULIN DOMAIN-CONTAINING PROTEIN 1.1 ISOFORM X1-RELATED"/>
    <property type="match status" value="1"/>
</dbReference>
<dbReference type="InterPro" id="IPR003599">
    <property type="entry name" value="Ig_sub"/>
</dbReference>
<evidence type="ECO:0000259" key="2">
    <source>
        <dbReference type="PROSITE" id="PS50835"/>
    </source>
</evidence>
<accession>A0ABD1J7N5</accession>
<keyword evidence="4" id="KW-1185">Reference proteome</keyword>
<gene>
    <name evidence="3" type="ORF">ACEWY4_021859</name>
</gene>
<feature type="signal peptide" evidence="1">
    <location>
        <begin position="1"/>
        <end position="23"/>
    </location>
</feature>
<evidence type="ECO:0000313" key="3">
    <source>
        <dbReference type="EMBL" id="KAL2082041.1"/>
    </source>
</evidence>
<dbReference type="EMBL" id="JBHFQA010000019">
    <property type="protein sequence ID" value="KAL2082041.1"/>
    <property type="molecule type" value="Genomic_DNA"/>
</dbReference>
<protein>
    <recommendedName>
        <fullName evidence="2">Ig-like domain-containing protein</fullName>
    </recommendedName>
</protein>
<dbReference type="SMART" id="SM00409">
    <property type="entry name" value="IG"/>
    <property type="match status" value="2"/>
</dbReference>
<dbReference type="InterPro" id="IPR036179">
    <property type="entry name" value="Ig-like_dom_sf"/>
</dbReference>
<evidence type="ECO:0000313" key="4">
    <source>
        <dbReference type="Proteomes" id="UP001591681"/>
    </source>
</evidence>
<dbReference type="PROSITE" id="PS50835">
    <property type="entry name" value="IG_LIKE"/>
    <property type="match status" value="1"/>
</dbReference>
<dbReference type="InterPro" id="IPR013783">
    <property type="entry name" value="Ig-like_fold"/>
</dbReference>
<feature type="domain" description="Ig-like" evidence="2">
    <location>
        <begin position="34"/>
        <end position="128"/>
    </location>
</feature>
<dbReference type="Gene3D" id="2.60.40.10">
    <property type="entry name" value="Immunoglobulins"/>
    <property type="match status" value="1"/>
</dbReference>
<sequence length="325" mass="35737">MAASLCVSLIVSLICLNYKDVKGNSIPTLFFSAGGRAVLPCKNVIYKNCSSTTWLYSNATTQGSIEEVAHGQVQQNTDTNRAKRLGVDSICGLVINDVTAEDAGRYTCQHYPVKGRENQGADASVDITVLRVSPLQSVTHIEAGGNVTLQCYLHTHDRCTTTTQGKGLHLSWVDERGKELHTSSNRNIIPISPCNITISVQLTDLNPSEKQRSWTCQLTADGRVLTSANFTPSVKASKFISTPMPVPVPSDHTGKPCCPCVQYGKENFYPSSVFSFFFRNCVDFTLNILITCKHCNPFVENMKATTGPIELVMQTIFVESSWWLK</sequence>
<evidence type="ECO:0000256" key="1">
    <source>
        <dbReference type="SAM" id="SignalP"/>
    </source>
</evidence>
<feature type="chain" id="PRO_5044815041" description="Ig-like domain-containing protein" evidence="1">
    <location>
        <begin position="24"/>
        <end position="325"/>
    </location>
</feature>
<dbReference type="AlphaFoldDB" id="A0ABD1J7N5"/>
<reference evidence="3 4" key="1">
    <citation type="submission" date="2024-09" db="EMBL/GenBank/DDBJ databases">
        <title>A chromosome-level genome assembly of Gray's grenadier anchovy, Coilia grayii.</title>
        <authorList>
            <person name="Fu Z."/>
        </authorList>
    </citation>
    <scope>NUCLEOTIDE SEQUENCE [LARGE SCALE GENOMIC DNA]</scope>
    <source>
        <strain evidence="3">G4</strain>
        <tissue evidence="3">Muscle</tissue>
    </source>
</reference>
<dbReference type="SUPFAM" id="SSF48726">
    <property type="entry name" value="Immunoglobulin"/>
    <property type="match status" value="1"/>
</dbReference>